<accession>A0ABT9HZX0</accession>
<proteinExistence type="predicted"/>
<evidence type="ECO:0000259" key="1">
    <source>
        <dbReference type="SMART" id="SM00470"/>
    </source>
</evidence>
<dbReference type="InterPro" id="IPR003115">
    <property type="entry name" value="ParB_N"/>
</dbReference>
<protein>
    <submittedName>
        <fullName evidence="2">ParB N-terminal domain-containing protein</fullName>
    </submittedName>
</protein>
<gene>
    <name evidence="2" type="ORF">ORJ04_12085</name>
</gene>
<dbReference type="CDD" id="cd16387">
    <property type="entry name" value="ParB_N_Srx"/>
    <property type="match status" value="1"/>
</dbReference>
<evidence type="ECO:0000313" key="2">
    <source>
        <dbReference type="EMBL" id="MDP5136687.1"/>
    </source>
</evidence>
<dbReference type="RefSeq" id="WP_305976127.1">
    <property type="nucleotide sequence ID" value="NZ_JAPJDZ010000029.1"/>
</dbReference>
<organism evidence="2 3">
    <name type="scientific">Rheinheimera baltica</name>
    <dbReference type="NCBI Taxonomy" id="67576"/>
    <lineage>
        <taxon>Bacteria</taxon>
        <taxon>Pseudomonadati</taxon>
        <taxon>Pseudomonadota</taxon>
        <taxon>Gammaproteobacteria</taxon>
        <taxon>Chromatiales</taxon>
        <taxon>Chromatiaceae</taxon>
        <taxon>Rheinheimera</taxon>
    </lineage>
</organism>
<dbReference type="SUPFAM" id="SSF110849">
    <property type="entry name" value="ParB/Sulfiredoxin"/>
    <property type="match status" value="1"/>
</dbReference>
<dbReference type="EMBL" id="JAPJDZ010000029">
    <property type="protein sequence ID" value="MDP5136687.1"/>
    <property type="molecule type" value="Genomic_DNA"/>
</dbReference>
<name>A0ABT9HZX0_9GAMM</name>
<dbReference type="SMART" id="SM00470">
    <property type="entry name" value="ParB"/>
    <property type="match status" value="1"/>
</dbReference>
<evidence type="ECO:0000313" key="3">
    <source>
        <dbReference type="Proteomes" id="UP001231109"/>
    </source>
</evidence>
<reference evidence="2 3" key="1">
    <citation type="submission" date="2022-11" db="EMBL/GenBank/DDBJ databases">
        <title>Viruses from the air-sea interface of a natural surface slick.</title>
        <authorList>
            <person name="Rahlff J."/>
            <person name="Holmfeldt K."/>
        </authorList>
    </citation>
    <scope>NUCLEOTIDE SEQUENCE [LARGE SCALE GENOMIC DNA]</scope>
    <source>
        <strain evidence="2 3">SMS4</strain>
    </source>
</reference>
<keyword evidence="3" id="KW-1185">Reference proteome</keyword>
<sequence>MSEYDWLEKKSLRSVDQLRLWPQNPRLDPEEKHSSLSDYITDLMNDSGEKDDFFKLISSIALNGYIPADPVVVWQDGENDRYYVAEGNRRVLALKLLRNPNKAPKSIRAYIRQKANQIDRDSIEKIRVSVAPSFDDCEWYINQRHFNGSLQRPWSRLQQQRWIAELYDKYEGDVSKVTAITNTNKSSIESTLRILKIRDLALNPAVMNKLTEEEAEKVRSHRVPMTIFERFFFHPLVKEKWGIHKAELLKFDAKPDITFKELSKLNKLALSSFLK</sequence>
<dbReference type="Proteomes" id="UP001231109">
    <property type="component" value="Unassembled WGS sequence"/>
</dbReference>
<dbReference type="InterPro" id="IPR036086">
    <property type="entry name" value="ParB/Sulfiredoxin_sf"/>
</dbReference>
<feature type="domain" description="ParB-like N-terminal" evidence="1">
    <location>
        <begin position="11"/>
        <end position="127"/>
    </location>
</feature>
<dbReference type="Gene3D" id="3.90.1530.10">
    <property type="entry name" value="Conserved hypothetical protein from pyrococcus furiosus pfu- 392566-001, ParB domain"/>
    <property type="match status" value="1"/>
</dbReference>
<comment type="caution">
    <text evidence="2">The sequence shown here is derived from an EMBL/GenBank/DDBJ whole genome shotgun (WGS) entry which is preliminary data.</text>
</comment>